<dbReference type="InterPro" id="IPR006059">
    <property type="entry name" value="SBP"/>
</dbReference>
<dbReference type="PATRIC" id="fig|1246995.3.peg.4550"/>
<evidence type="ECO:0000256" key="1">
    <source>
        <dbReference type="SAM" id="SignalP"/>
    </source>
</evidence>
<keyword evidence="3" id="KW-1185">Reference proteome</keyword>
<feature type="chain" id="PRO_5038806057" evidence="1">
    <location>
        <begin position="19"/>
        <end position="430"/>
    </location>
</feature>
<dbReference type="Gene3D" id="3.40.190.10">
    <property type="entry name" value="Periplasmic binding protein-like II"/>
    <property type="match status" value="1"/>
</dbReference>
<reference evidence="2 3" key="1">
    <citation type="journal article" date="2014" name="J. Biotechnol.">
        <title>Complete genome sequence of the actinobacterium Actinoplanes friuliensis HAG 010964, producer of the lipopeptide antibiotic friulimycin.</title>
        <authorList>
            <person name="Ruckert C."/>
            <person name="Szczepanowski R."/>
            <person name="Albersmeier A."/>
            <person name="Goesmann A."/>
            <person name="Fischer N."/>
            <person name="Steinkamper A."/>
            <person name="Puhler A."/>
            <person name="Biener R."/>
            <person name="Schwartz D."/>
            <person name="Kalinowski J."/>
        </authorList>
    </citation>
    <scope>NUCLEOTIDE SEQUENCE [LARGE SCALE GENOMIC DNA]</scope>
    <source>
        <strain evidence="2 3">DSM 7358</strain>
    </source>
</reference>
<accession>U5W0U5</accession>
<gene>
    <name evidence="2" type="ORF">AFR_22445</name>
</gene>
<dbReference type="InterPro" id="IPR050490">
    <property type="entry name" value="Bact_solute-bd_prot1"/>
</dbReference>
<dbReference type="Proteomes" id="UP000017746">
    <property type="component" value="Chromosome"/>
</dbReference>
<dbReference type="STRING" id="1246995.AFR_22445"/>
<dbReference type="eggNOG" id="COG2182">
    <property type="taxonomic scope" value="Bacteria"/>
</dbReference>
<dbReference type="KEGG" id="afs:AFR_22445"/>
<dbReference type="EMBL" id="CP006272">
    <property type="protein sequence ID" value="AGZ42759.1"/>
    <property type="molecule type" value="Genomic_DNA"/>
</dbReference>
<keyword evidence="1" id="KW-0732">Signal</keyword>
<evidence type="ECO:0000313" key="2">
    <source>
        <dbReference type="EMBL" id="AGZ42759.1"/>
    </source>
</evidence>
<dbReference type="HOGENOM" id="CLU_031285_12_1_11"/>
<dbReference type="SUPFAM" id="SSF53850">
    <property type="entry name" value="Periplasmic binding protein-like II"/>
    <property type="match status" value="1"/>
</dbReference>
<dbReference type="PANTHER" id="PTHR43649">
    <property type="entry name" value="ARABINOSE-BINDING PROTEIN-RELATED"/>
    <property type="match status" value="1"/>
</dbReference>
<dbReference type="AlphaFoldDB" id="U5W0U5"/>
<evidence type="ECO:0000313" key="3">
    <source>
        <dbReference type="Proteomes" id="UP000017746"/>
    </source>
</evidence>
<name>U5W0U5_9ACTN</name>
<feature type="signal peptide" evidence="1">
    <location>
        <begin position="1"/>
        <end position="18"/>
    </location>
</feature>
<proteinExistence type="predicted"/>
<dbReference type="Pfam" id="PF13416">
    <property type="entry name" value="SBP_bac_8"/>
    <property type="match status" value="1"/>
</dbReference>
<protein>
    <submittedName>
        <fullName evidence="2">Putative ABC transporter substrate-binding protein</fullName>
    </submittedName>
</protein>
<organism evidence="2 3">
    <name type="scientific">Actinoplanes friuliensis DSM 7358</name>
    <dbReference type="NCBI Taxonomy" id="1246995"/>
    <lineage>
        <taxon>Bacteria</taxon>
        <taxon>Bacillati</taxon>
        <taxon>Actinomycetota</taxon>
        <taxon>Actinomycetes</taxon>
        <taxon>Micromonosporales</taxon>
        <taxon>Micromonosporaceae</taxon>
        <taxon>Actinoplanes</taxon>
    </lineage>
</organism>
<sequence>MSLAAGALLLAASLGLTACSDSGSGDEGADAKTLTLWHYEGPTSAMGIAWNRAIELFKASHPGVEVKFEEKSFEQIQQNAGMILNSDSAPDILEYNKGNATAGLLSKQGLLTDLTEQATQRGWDKALSPSLQTTAKYDGDGIMGSGKIFGIPNYGEYVMVYYNKDLFAKNKIAVPTTLAEFEAAMDTFAKAGVTPLSVGGAEYPAQQILYELALSKANRAFVDNYQLYKSKVDFHGPELTFGAQTFADWVAKGYIAKNSAGIKAEDMGVAFTQGKFPIMISGSWWYGRFTSEIKDFQWGTFLFPGNSLHPGSSGNLWVVPEKSKAKSLAYDFIDITMKPEIQDLLGNNGGVPVAADPAKITDPKNKELIDNFAKISSSDGLAFYPDWPAPGYYDVMVGGVQGLINGSKTPQQMLDEVAKPYDDNLADLGR</sequence>